<reference evidence="2" key="1">
    <citation type="submission" date="2023-10" db="EMBL/GenBank/DDBJ databases">
        <authorList>
            <person name="Chen Y."/>
            <person name="Shah S."/>
            <person name="Dougan E. K."/>
            <person name="Thang M."/>
            <person name="Chan C."/>
        </authorList>
    </citation>
    <scope>NUCLEOTIDE SEQUENCE [LARGE SCALE GENOMIC DNA]</scope>
</reference>
<proteinExistence type="predicted"/>
<dbReference type="EMBL" id="CAUYUJ010013047">
    <property type="protein sequence ID" value="CAK0835318.1"/>
    <property type="molecule type" value="Genomic_DNA"/>
</dbReference>
<sequence length="352" mass="39165">MPAGAASNALRCSILLTCLFSWAASLLFPEIPADARVTTFEENRPFPDRECNSTGWNSLHHGALAHRYSEMLVRMQGKRVLFGGDSLMDMVYHPFICSAAAFGWSISDVPVGLWGTRADESAGTQAKMFTKENHKPIVVAYMRFYNYRVGMDNIKPVDVFRFPLKPRNFDVVFLNMAHNAMFTRNPKEVQDLTNELIRHANEAPHIGRMVFVGHPPQHFKTETGEYNGPETGDCACHDRAALERQPIFQHNSLVEAEVAKDNERSDGKCAFANPWNYPAACDVSTPSLVMLSGMERGSSKPADSMACSASTAAAALNGHTDSPPARSHYWLYRPKGRWACKTWAGVYTSVRV</sequence>
<evidence type="ECO:0000256" key="1">
    <source>
        <dbReference type="SAM" id="SignalP"/>
    </source>
</evidence>
<name>A0ABN9ST46_9DINO</name>
<evidence type="ECO:0008006" key="4">
    <source>
        <dbReference type="Google" id="ProtNLM"/>
    </source>
</evidence>
<dbReference type="Proteomes" id="UP001189429">
    <property type="component" value="Unassembled WGS sequence"/>
</dbReference>
<gene>
    <name evidence="2" type="ORF">PCOR1329_LOCUS32318</name>
</gene>
<protein>
    <recommendedName>
        <fullName evidence="4">SGNH domain-containing protein</fullName>
    </recommendedName>
</protein>
<feature type="signal peptide" evidence="1">
    <location>
        <begin position="1"/>
        <end position="25"/>
    </location>
</feature>
<evidence type="ECO:0000313" key="3">
    <source>
        <dbReference type="Proteomes" id="UP001189429"/>
    </source>
</evidence>
<feature type="chain" id="PRO_5046416110" description="SGNH domain-containing protein" evidence="1">
    <location>
        <begin position="26"/>
        <end position="352"/>
    </location>
</feature>
<keyword evidence="3" id="KW-1185">Reference proteome</keyword>
<accession>A0ABN9ST46</accession>
<comment type="caution">
    <text evidence="2">The sequence shown here is derived from an EMBL/GenBank/DDBJ whole genome shotgun (WGS) entry which is preliminary data.</text>
</comment>
<keyword evidence="1" id="KW-0732">Signal</keyword>
<organism evidence="2 3">
    <name type="scientific">Prorocentrum cordatum</name>
    <dbReference type="NCBI Taxonomy" id="2364126"/>
    <lineage>
        <taxon>Eukaryota</taxon>
        <taxon>Sar</taxon>
        <taxon>Alveolata</taxon>
        <taxon>Dinophyceae</taxon>
        <taxon>Prorocentrales</taxon>
        <taxon>Prorocentraceae</taxon>
        <taxon>Prorocentrum</taxon>
    </lineage>
</organism>
<evidence type="ECO:0000313" key="2">
    <source>
        <dbReference type="EMBL" id="CAK0835318.1"/>
    </source>
</evidence>